<organism evidence="3 4">
    <name type="scientific">[Collinsella] massiliensis</name>
    <dbReference type="NCBI Taxonomy" id="1232426"/>
    <lineage>
        <taxon>Bacteria</taxon>
        <taxon>Bacillati</taxon>
        <taxon>Actinomycetota</taxon>
        <taxon>Coriobacteriia</taxon>
        <taxon>Coriobacteriales</taxon>
        <taxon>Coriobacteriaceae</taxon>
        <taxon>Enorma</taxon>
    </lineage>
</organism>
<dbReference type="InterPro" id="IPR001387">
    <property type="entry name" value="Cro/C1-type_HTH"/>
</dbReference>
<dbReference type="GO" id="GO:0003677">
    <property type="term" value="F:DNA binding"/>
    <property type="evidence" value="ECO:0007669"/>
    <property type="project" value="InterPro"/>
</dbReference>
<accession>A0A1Y3XXZ8</accession>
<feature type="compositionally biased region" description="Low complexity" evidence="1">
    <location>
        <begin position="386"/>
        <end position="399"/>
    </location>
</feature>
<feature type="compositionally biased region" description="Polar residues" evidence="1">
    <location>
        <begin position="129"/>
        <end position="145"/>
    </location>
</feature>
<comment type="caution">
    <text evidence="3">The sequence shown here is derived from an EMBL/GenBank/DDBJ whole genome shotgun (WGS) entry which is preliminary data.</text>
</comment>
<evidence type="ECO:0000256" key="2">
    <source>
        <dbReference type="SAM" id="Phobius"/>
    </source>
</evidence>
<dbReference type="EMBL" id="NFIE01000005">
    <property type="protein sequence ID" value="OUN89188.1"/>
    <property type="molecule type" value="Genomic_DNA"/>
</dbReference>
<feature type="region of interest" description="Disordered" evidence="1">
    <location>
        <begin position="96"/>
        <end position="229"/>
    </location>
</feature>
<dbReference type="OrthoDB" id="9797543at2"/>
<keyword evidence="2" id="KW-0812">Transmembrane</keyword>
<dbReference type="SUPFAM" id="SSF47413">
    <property type="entry name" value="lambda repressor-like DNA-binding domains"/>
    <property type="match status" value="1"/>
</dbReference>
<dbReference type="AlphaFoldDB" id="A0A1Y3XXZ8"/>
<dbReference type="PANTHER" id="PTHR34475:SF1">
    <property type="entry name" value="CYTOSKELETON PROTEIN RODZ"/>
    <property type="match status" value="1"/>
</dbReference>
<keyword evidence="2" id="KW-0472">Membrane</keyword>
<protein>
    <recommendedName>
        <fullName evidence="5">HTH cro/C1-type domain-containing protein</fullName>
    </recommendedName>
</protein>
<keyword evidence="4" id="KW-1185">Reference proteome</keyword>
<sequence length="409" mass="42414">MSARFGDMLLERRRQLGLSIHQVATTIKIRPQIIEYFEQGNFSAMPPRGYAQGMISSYARYLGLNPRTVMTAYFEELDAYERATSHAGGRLQDAAGFVSPRSENPTGRFMAINGGSRYAQRPPQAGYVSESQSGHEPIRVQNNPYHQRPSGATRLRGAGSGAAASSRRSTPGGTGRAPQGGRYPVRGGSPAGRTGSLPPRGGRPAGSGRVPPRDPRRRGGAPSGRNGGTDPRVLIVGLVIIILLLIVIALLLLRGCAPASSTDSDEPATTTVTTQQAPTGADDDATAATTNAATSPATTATTPAVPDETVVGVSVADGGTSWVEIKLDGVSVFADNVIGPFEKEYTVEESIEITVSSPADVSVTENGETVGWDTKTAGVAKVTITAPQPATPASDASAATDEDAASAAA</sequence>
<dbReference type="PANTHER" id="PTHR34475">
    <property type="match status" value="1"/>
</dbReference>
<name>A0A1Y3XXZ8_9ACTN</name>
<keyword evidence="2" id="KW-1133">Transmembrane helix</keyword>
<feature type="compositionally biased region" description="Acidic residues" evidence="1">
    <location>
        <begin position="400"/>
        <end position="409"/>
    </location>
</feature>
<feature type="region of interest" description="Disordered" evidence="1">
    <location>
        <begin position="259"/>
        <end position="305"/>
    </location>
</feature>
<feature type="compositionally biased region" description="Low complexity" evidence="1">
    <location>
        <begin position="198"/>
        <end position="210"/>
    </location>
</feature>
<dbReference type="InterPro" id="IPR010982">
    <property type="entry name" value="Lambda_DNA-bd_dom_sf"/>
</dbReference>
<evidence type="ECO:0000313" key="4">
    <source>
        <dbReference type="Proteomes" id="UP000195781"/>
    </source>
</evidence>
<dbReference type="Gene3D" id="1.10.260.40">
    <property type="entry name" value="lambda repressor-like DNA-binding domains"/>
    <property type="match status" value="1"/>
</dbReference>
<feature type="transmembrane region" description="Helical" evidence="2">
    <location>
        <begin position="233"/>
        <end position="253"/>
    </location>
</feature>
<evidence type="ECO:0000313" key="3">
    <source>
        <dbReference type="EMBL" id="OUN89188.1"/>
    </source>
</evidence>
<dbReference type="Proteomes" id="UP000195781">
    <property type="component" value="Unassembled WGS sequence"/>
</dbReference>
<reference evidence="4" key="1">
    <citation type="submission" date="2017-04" db="EMBL/GenBank/DDBJ databases">
        <title>Function of individual gut microbiota members based on whole genome sequencing of pure cultures obtained from chicken caecum.</title>
        <authorList>
            <person name="Medvecky M."/>
            <person name="Cejkova D."/>
            <person name="Polansky O."/>
            <person name="Karasova D."/>
            <person name="Kubasova T."/>
            <person name="Cizek A."/>
            <person name="Rychlik I."/>
        </authorList>
    </citation>
    <scope>NUCLEOTIDE SEQUENCE [LARGE SCALE GENOMIC DNA]</scope>
    <source>
        <strain evidence="4">An5</strain>
    </source>
</reference>
<gene>
    <name evidence="3" type="ORF">B5G02_02955</name>
</gene>
<feature type="compositionally biased region" description="Low complexity" evidence="1">
    <location>
        <begin position="150"/>
        <end position="171"/>
    </location>
</feature>
<dbReference type="CDD" id="cd00093">
    <property type="entry name" value="HTH_XRE"/>
    <property type="match status" value="1"/>
</dbReference>
<feature type="compositionally biased region" description="Low complexity" evidence="1">
    <location>
        <begin position="267"/>
        <end position="305"/>
    </location>
</feature>
<dbReference type="RefSeq" id="WP_094335117.1">
    <property type="nucleotide sequence ID" value="NZ_NFIE01000005.1"/>
</dbReference>
<feature type="region of interest" description="Disordered" evidence="1">
    <location>
        <begin position="386"/>
        <end position="409"/>
    </location>
</feature>
<dbReference type="InterPro" id="IPR050400">
    <property type="entry name" value="Bact_Cytoskel_RodZ"/>
</dbReference>
<dbReference type="Pfam" id="PF13413">
    <property type="entry name" value="HTH_25"/>
    <property type="match status" value="1"/>
</dbReference>
<evidence type="ECO:0008006" key="5">
    <source>
        <dbReference type="Google" id="ProtNLM"/>
    </source>
</evidence>
<proteinExistence type="predicted"/>
<evidence type="ECO:0000256" key="1">
    <source>
        <dbReference type="SAM" id="MobiDB-lite"/>
    </source>
</evidence>